<name>A0ABQ7J9L9_9APIC</name>
<keyword evidence="3" id="KW-1185">Reference proteome</keyword>
<proteinExistence type="predicted"/>
<organism evidence="2 3">
    <name type="scientific">Cardiosporidium cionae</name>
    <dbReference type="NCBI Taxonomy" id="476202"/>
    <lineage>
        <taxon>Eukaryota</taxon>
        <taxon>Sar</taxon>
        <taxon>Alveolata</taxon>
        <taxon>Apicomplexa</taxon>
        <taxon>Aconoidasida</taxon>
        <taxon>Nephromycida</taxon>
        <taxon>Cardiosporidium</taxon>
    </lineage>
</organism>
<dbReference type="InterPro" id="IPR032914">
    <property type="entry name" value="Vam6/VPS39/TRAP1"/>
</dbReference>
<accession>A0ABQ7J9L9</accession>
<dbReference type="EMBL" id="JADAQX010000331">
    <property type="protein sequence ID" value="KAF8820665.1"/>
    <property type="molecule type" value="Genomic_DNA"/>
</dbReference>
<feature type="non-terminal residue" evidence="2">
    <location>
        <position position="1"/>
    </location>
</feature>
<gene>
    <name evidence="2" type="ORF">IE077_002958</name>
</gene>
<dbReference type="Pfam" id="PF23556">
    <property type="entry name" value="TPR_Vps41"/>
    <property type="match status" value="1"/>
</dbReference>
<feature type="repeat" description="CHCR" evidence="1">
    <location>
        <begin position="219"/>
        <end position="409"/>
    </location>
</feature>
<evidence type="ECO:0000256" key="1">
    <source>
        <dbReference type="PROSITE-ProRule" id="PRU01006"/>
    </source>
</evidence>
<evidence type="ECO:0008006" key="4">
    <source>
        <dbReference type="Google" id="ProtNLM"/>
    </source>
</evidence>
<sequence length="646" mass="73476">YIFFFLYKYSFFFFIVEQRLAEESAKTLFFNKEHSNDTPITKTVAALLELANSSLATFLLKERLALVSGFTERLDIHTEHEETSSTGKRIETVLKLVDTLLMKLLVECDDNRWKEIVYEPYHPILCSVEDCSEFLSHINRFDALARHSKFEEALDLWEKIYTKKVKMAENCVTACDPLFEITEILSSLPNYPESSQLILLYGALLLKGNSRLGLSIFLKGNASLLVSPEEVIDLISISCEDSSTVLEAYLEHIVSKQRSVEPSHKTRLASIYIRKVLDLQSELPSLSSGKRIFPPGKEPGKLGVARMKLIEYLENAHNYEVNSVLKMIENSWLIEEKIICLCHSGQHSEALEILVTLLRDISKAETYCHAMNAHLQKYMDSLEFREYQEFRSAEQISFSSIDKQIQCLFKHTVLESSAKSMECEGIPPVYLFSHDAPSEEFSWEGTSPEEKKSSAAALSSSSPSFFTDDTKLNEMLSKFSHQYKNNGRSAGMLLMLLKKLVQSWIYSTTEEDRHFYRYSAIHLLSKYAGHPDFDPLLVTPILPDAWPLSDVLPYFFSCLRRDMHSSFTTSIQENLGSMAYLNTFGEWAKESHKSIILQTDTRCFVCGHFIGDKSFTGDANGHPLHLQCASDLSQELLSSSPHEGEG</sequence>
<dbReference type="Proteomes" id="UP000823046">
    <property type="component" value="Unassembled WGS sequence"/>
</dbReference>
<comment type="caution">
    <text evidence="2">The sequence shown here is derived from an EMBL/GenBank/DDBJ whole genome shotgun (WGS) entry which is preliminary data.</text>
</comment>
<dbReference type="PANTHER" id="PTHR12894">
    <property type="entry name" value="CNH DOMAIN CONTAINING"/>
    <property type="match status" value="1"/>
</dbReference>
<evidence type="ECO:0000313" key="2">
    <source>
        <dbReference type="EMBL" id="KAF8820665.1"/>
    </source>
</evidence>
<dbReference type="PANTHER" id="PTHR12894:SF27">
    <property type="entry name" value="TRANSFORMING GROWTH FACTOR-BETA RECEPTOR-ASSOCIATED PROTEIN 1"/>
    <property type="match status" value="1"/>
</dbReference>
<dbReference type="InterPro" id="IPR000547">
    <property type="entry name" value="Clathrin_H-chain/VPS_repeat"/>
</dbReference>
<dbReference type="PROSITE" id="PS50236">
    <property type="entry name" value="CHCR"/>
    <property type="match status" value="1"/>
</dbReference>
<protein>
    <recommendedName>
        <fullName evidence="4">Vacuolar sorting protein 39/Transforming growth factor beta receptor-associated domain-containing protein</fullName>
    </recommendedName>
</protein>
<evidence type="ECO:0000313" key="3">
    <source>
        <dbReference type="Proteomes" id="UP000823046"/>
    </source>
</evidence>
<reference evidence="2 3" key="1">
    <citation type="journal article" date="2020" name="bioRxiv">
        <title>Metabolic contributions of an alphaproteobacterial endosymbiont in the apicomplexan Cardiosporidium cionae.</title>
        <authorList>
            <person name="Hunter E.S."/>
            <person name="Paight C.J."/>
            <person name="Lane C.E."/>
        </authorList>
    </citation>
    <scope>NUCLEOTIDE SEQUENCE [LARGE SCALE GENOMIC DNA]</scope>
    <source>
        <strain evidence="2">ESH_2018</strain>
    </source>
</reference>